<keyword evidence="2" id="KW-1185">Reference proteome</keyword>
<reference evidence="1" key="2">
    <citation type="submission" date="2023-06" db="EMBL/GenBank/DDBJ databases">
        <authorList>
            <person name="Ma L."/>
            <person name="Liu K.-W."/>
            <person name="Li Z."/>
            <person name="Hsiao Y.-Y."/>
            <person name="Qi Y."/>
            <person name="Fu T."/>
            <person name="Tang G."/>
            <person name="Zhang D."/>
            <person name="Sun W.-H."/>
            <person name="Liu D.-K."/>
            <person name="Li Y."/>
            <person name="Chen G.-Z."/>
            <person name="Liu X.-D."/>
            <person name="Liao X.-Y."/>
            <person name="Jiang Y.-T."/>
            <person name="Yu X."/>
            <person name="Hao Y."/>
            <person name="Huang J."/>
            <person name="Zhao X.-W."/>
            <person name="Ke S."/>
            <person name="Chen Y.-Y."/>
            <person name="Wu W.-L."/>
            <person name="Hsu J.-L."/>
            <person name="Lin Y.-F."/>
            <person name="Huang M.-D."/>
            <person name="Li C.-Y."/>
            <person name="Huang L."/>
            <person name="Wang Z.-W."/>
            <person name="Zhao X."/>
            <person name="Zhong W.-Y."/>
            <person name="Peng D.-H."/>
            <person name="Ahmad S."/>
            <person name="Lan S."/>
            <person name="Zhang J.-S."/>
            <person name="Tsai W.-C."/>
            <person name="Van De Peer Y."/>
            <person name="Liu Z.-J."/>
        </authorList>
    </citation>
    <scope>NUCLEOTIDE SEQUENCE</scope>
    <source>
        <strain evidence="1">CP</strain>
        <tissue evidence="1">Leaves</tissue>
    </source>
</reference>
<organism evidence="1 2">
    <name type="scientific">Acorus calamus</name>
    <name type="common">Sweet flag</name>
    <dbReference type="NCBI Taxonomy" id="4465"/>
    <lineage>
        <taxon>Eukaryota</taxon>
        <taxon>Viridiplantae</taxon>
        <taxon>Streptophyta</taxon>
        <taxon>Embryophyta</taxon>
        <taxon>Tracheophyta</taxon>
        <taxon>Spermatophyta</taxon>
        <taxon>Magnoliopsida</taxon>
        <taxon>Liliopsida</taxon>
        <taxon>Acoraceae</taxon>
        <taxon>Acorus</taxon>
    </lineage>
</organism>
<gene>
    <name evidence="1" type="ORF">QJS10_CPB12g00883</name>
</gene>
<dbReference type="AlphaFoldDB" id="A0AAV9DPB5"/>
<dbReference type="EMBL" id="JAUJYO010000012">
    <property type="protein sequence ID" value="KAK1302975.1"/>
    <property type="molecule type" value="Genomic_DNA"/>
</dbReference>
<accession>A0AAV9DPB5</accession>
<name>A0AAV9DPB5_ACOCL</name>
<protein>
    <submittedName>
        <fullName evidence="1">Uncharacterized protein</fullName>
    </submittedName>
</protein>
<evidence type="ECO:0000313" key="2">
    <source>
        <dbReference type="Proteomes" id="UP001180020"/>
    </source>
</evidence>
<proteinExistence type="predicted"/>
<comment type="caution">
    <text evidence="1">The sequence shown here is derived from an EMBL/GenBank/DDBJ whole genome shotgun (WGS) entry which is preliminary data.</text>
</comment>
<reference evidence="1" key="1">
    <citation type="journal article" date="2023" name="Nat. Commun.">
        <title>Diploid and tetraploid genomes of Acorus and the evolution of monocots.</title>
        <authorList>
            <person name="Ma L."/>
            <person name="Liu K.W."/>
            <person name="Li Z."/>
            <person name="Hsiao Y.Y."/>
            <person name="Qi Y."/>
            <person name="Fu T."/>
            <person name="Tang G.D."/>
            <person name="Zhang D."/>
            <person name="Sun W.H."/>
            <person name="Liu D.K."/>
            <person name="Li Y."/>
            <person name="Chen G.Z."/>
            <person name="Liu X.D."/>
            <person name="Liao X.Y."/>
            <person name="Jiang Y.T."/>
            <person name="Yu X."/>
            <person name="Hao Y."/>
            <person name="Huang J."/>
            <person name="Zhao X.W."/>
            <person name="Ke S."/>
            <person name="Chen Y.Y."/>
            <person name="Wu W.L."/>
            <person name="Hsu J.L."/>
            <person name="Lin Y.F."/>
            <person name="Huang M.D."/>
            <person name="Li C.Y."/>
            <person name="Huang L."/>
            <person name="Wang Z.W."/>
            <person name="Zhao X."/>
            <person name="Zhong W.Y."/>
            <person name="Peng D.H."/>
            <person name="Ahmad S."/>
            <person name="Lan S."/>
            <person name="Zhang J.S."/>
            <person name="Tsai W.C."/>
            <person name="Van de Peer Y."/>
            <person name="Liu Z.J."/>
        </authorList>
    </citation>
    <scope>NUCLEOTIDE SEQUENCE</scope>
    <source>
        <strain evidence="1">CP</strain>
    </source>
</reference>
<dbReference type="Proteomes" id="UP001180020">
    <property type="component" value="Unassembled WGS sequence"/>
</dbReference>
<evidence type="ECO:0000313" key="1">
    <source>
        <dbReference type="EMBL" id="KAK1302975.1"/>
    </source>
</evidence>
<sequence length="140" mass="16278">MGGRGEGGGGSGQRQSGGGLRLIASLKRAKWWRFFRYWARSIRSEDEKGWIERFLDLPITHETVLRTKKDTYVNGTHIHDMLFNGQMTEGYVIDAYFDLLDKRIKDGKMKKNDRYLGKIFDRSGEEQEKKRALFGKKEGR</sequence>